<dbReference type="PIRSF" id="PIRSF000077">
    <property type="entry name" value="Thioredoxin"/>
    <property type="match status" value="1"/>
</dbReference>
<sequence length="102" mass="11180">MSQAVTTANFKSEVLDFKGKVLVDFWATWCGPCQMLAPIIDEISADLGDKVKVVKVDVDSEPGLASQYNVVSIPTVIIFDNGKKVESLVGFRQKQEYLQALG</sequence>
<gene>
    <name evidence="11" type="primary">trxA</name>
    <name evidence="11" type="ORF">COS78_00205</name>
</gene>
<dbReference type="NCBIfam" id="TIGR01068">
    <property type="entry name" value="thioredoxin"/>
    <property type="match status" value="1"/>
</dbReference>
<keyword evidence="5 9" id="KW-0676">Redox-active center</keyword>
<dbReference type="PANTHER" id="PTHR45663:SF11">
    <property type="entry name" value="GEO12009P1"/>
    <property type="match status" value="1"/>
</dbReference>
<name>A0A2M7ATA6_9BACT</name>
<dbReference type="InterPro" id="IPR036249">
    <property type="entry name" value="Thioredoxin-like_sf"/>
</dbReference>
<comment type="caution">
    <text evidence="11">The sequence shown here is derived from an EMBL/GenBank/DDBJ whole genome shotgun (WGS) entry which is preliminary data.</text>
</comment>
<dbReference type="PROSITE" id="PS51352">
    <property type="entry name" value="THIOREDOXIN_2"/>
    <property type="match status" value="1"/>
</dbReference>
<keyword evidence="4 9" id="KW-1015">Disulfide bond</keyword>
<comment type="similarity">
    <text evidence="1 7">Belongs to the thioredoxin family.</text>
</comment>
<dbReference type="AlphaFoldDB" id="A0A2M7ATA6"/>
<feature type="active site" description="Nucleophile" evidence="8">
    <location>
        <position position="33"/>
    </location>
</feature>
<evidence type="ECO:0000256" key="2">
    <source>
        <dbReference type="ARBA" id="ARBA00022448"/>
    </source>
</evidence>
<accession>A0A2M7ATA6</accession>
<evidence type="ECO:0000256" key="8">
    <source>
        <dbReference type="PIRSR" id="PIRSR000077-1"/>
    </source>
</evidence>
<feature type="site" description="Deprotonates C-terminal active site Cys" evidence="8">
    <location>
        <position position="24"/>
    </location>
</feature>
<dbReference type="CDD" id="cd02947">
    <property type="entry name" value="TRX_family"/>
    <property type="match status" value="1"/>
</dbReference>
<keyword evidence="2" id="KW-0813">Transport</keyword>
<dbReference type="GO" id="GO:0005829">
    <property type="term" value="C:cytosol"/>
    <property type="evidence" value="ECO:0007669"/>
    <property type="project" value="TreeGrafter"/>
</dbReference>
<dbReference type="GO" id="GO:0045454">
    <property type="term" value="P:cell redox homeostasis"/>
    <property type="evidence" value="ECO:0007669"/>
    <property type="project" value="TreeGrafter"/>
</dbReference>
<dbReference type="Gene3D" id="3.40.30.10">
    <property type="entry name" value="Glutaredoxin"/>
    <property type="match status" value="1"/>
</dbReference>
<organism evidence="11 12">
    <name type="scientific">Candidatus Shapirobacteria bacterium CG06_land_8_20_14_3_00_40_12</name>
    <dbReference type="NCBI Taxonomy" id="1974881"/>
    <lineage>
        <taxon>Bacteria</taxon>
        <taxon>Candidatus Shapironibacteriota</taxon>
    </lineage>
</organism>
<dbReference type="InterPro" id="IPR005746">
    <property type="entry name" value="Thioredoxin"/>
</dbReference>
<feature type="site" description="Contributes to redox potential value" evidence="8">
    <location>
        <position position="32"/>
    </location>
</feature>
<evidence type="ECO:0000256" key="7">
    <source>
        <dbReference type="PIRNR" id="PIRNR000077"/>
    </source>
</evidence>
<evidence type="ECO:0000256" key="4">
    <source>
        <dbReference type="ARBA" id="ARBA00023157"/>
    </source>
</evidence>
<evidence type="ECO:0000256" key="3">
    <source>
        <dbReference type="ARBA" id="ARBA00022982"/>
    </source>
</evidence>
<evidence type="ECO:0000313" key="12">
    <source>
        <dbReference type="Proteomes" id="UP000231407"/>
    </source>
</evidence>
<evidence type="ECO:0000256" key="1">
    <source>
        <dbReference type="ARBA" id="ARBA00008987"/>
    </source>
</evidence>
<dbReference type="PRINTS" id="PR00421">
    <property type="entry name" value="THIOREDOXIN"/>
</dbReference>
<dbReference type="InterPro" id="IPR013766">
    <property type="entry name" value="Thioredoxin_domain"/>
</dbReference>
<dbReference type="FunFam" id="3.40.30.10:FF:000001">
    <property type="entry name" value="Thioredoxin"/>
    <property type="match status" value="1"/>
</dbReference>
<evidence type="ECO:0000256" key="9">
    <source>
        <dbReference type="PIRSR" id="PIRSR000077-4"/>
    </source>
</evidence>
<evidence type="ECO:0000256" key="5">
    <source>
        <dbReference type="ARBA" id="ARBA00023284"/>
    </source>
</evidence>
<dbReference type="InterPro" id="IPR017937">
    <property type="entry name" value="Thioredoxin_CS"/>
</dbReference>
<feature type="active site" description="Nucleophile" evidence="8">
    <location>
        <position position="30"/>
    </location>
</feature>
<feature type="site" description="Contributes to redox potential value" evidence="8">
    <location>
        <position position="31"/>
    </location>
</feature>
<feature type="disulfide bond" description="Redox-active" evidence="9">
    <location>
        <begin position="30"/>
        <end position="33"/>
    </location>
</feature>
<evidence type="ECO:0000313" key="11">
    <source>
        <dbReference type="EMBL" id="PIU73856.1"/>
    </source>
</evidence>
<dbReference type="PROSITE" id="PS00194">
    <property type="entry name" value="THIOREDOXIN_1"/>
    <property type="match status" value="1"/>
</dbReference>
<dbReference type="SUPFAM" id="SSF52833">
    <property type="entry name" value="Thioredoxin-like"/>
    <property type="match status" value="1"/>
</dbReference>
<keyword evidence="3" id="KW-0249">Electron transport</keyword>
<proteinExistence type="inferred from homology"/>
<reference evidence="12" key="1">
    <citation type="submission" date="2017-09" db="EMBL/GenBank/DDBJ databases">
        <title>Depth-based differentiation of microbial function through sediment-hosted aquifers and enrichment of novel symbionts in the deep terrestrial subsurface.</title>
        <authorList>
            <person name="Probst A.J."/>
            <person name="Ladd B."/>
            <person name="Jarett J.K."/>
            <person name="Geller-Mcgrath D.E."/>
            <person name="Sieber C.M.K."/>
            <person name="Emerson J.B."/>
            <person name="Anantharaman K."/>
            <person name="Thomas B.C."/>
            <person name="Malmstrom R."/>
            <person name="Stieglmeier M."/>
            <person name="Klingl A."/>
            <person name="Woyke T."/>
            <person name="Ryan C.M."/>
            <person name="Banfield J.F."/>
        </authorList>
    </citation>
    <scope>NUCLEOTIDE SEQUENCE [LARGE SCALE GENOMIC DNA]</scope>
</reference>
<dbReference type="Proteomes" id="UP000231407">
    <property type="component" value="Unassembled WGS sequence"/>
</dbReference>
<dbReference type="Pfam" id="PF00085">
    <property type="entry name" value="Thioredoxin"/>
    <property type="match status" value="1"/>
</dbReference>
<protein>
    <recommendedName>
        <fullName evidence="6 7">Thioredoxin</fullName>
    </recommendedName>
</protein>
<dbReference type="GO" id="GO:0015035">
    <property type="term" value="F:protein-disulfide reductase activity"/>
    <property type="evidence" value="ECO:0007669"/>
    <property type="project" value="UniProtKB-UniRule"/>
</dbReference>
<dbReference type="EMBL" id="PEWA01000002">
    <property type="protein sequence ID" value="PIU73856.1"/>
    <property type="molecule type" value="Genomic_DNA"/>
</dbReference>
<evidence type="ECO:0000259" key="10">
    <source>
        <dbReference type="PROSITE" id="PS51352"/>
    </source>
</evidence>
<feature type="domain" description="Thioredoxin" evidence="10">
    <location>
        <begin position="1"/>
        <end position="102"/>
    </location>
</feature>
<dbReference type="PANTHER" id="PTHR45663">
    <property type="entry name" value="GEO12009P1"/>
    <property type="match status" value="1"/>
</dbReference>
<evidence type="ECO:0000256" key="6">
    <source>
        <dbReference type="NCBIfam" id="TIGR01068"/>
    </source>
</evidence>